<protein>
    <submittedName>
        <fullName evidence="1">OCA6</fullName>
    </submittedName>
</protein>
<dbReference type="SUPFAM" id="SSF52799">
    <property type="entry name" value="(Phosphotyrosine protein) phosphatases II"/>
    <property type="match status" value="1"/>
</dbReference>
<dbReference type="Gene3D" id="3.90.190.10">
    <property type="entry name" value="Protein tyrosine phosphatase superfamily"/>
    <property type="match status" value="1"/>
</dbReference>
<proteinExistence type="predicted"/>
<evidence type="ECO:0000313" key="1">
    <source>
        <dbReference type="EMBL" id="KAL0486754.1"/>
    </source>
</evidence>
<evidence type="ECO:0000313" key="2">
    <source>
        <dbReference type="Proteomes" id="UP001431209"/>
    </source>
</evidence>
<gene>
    <name evidence="1" type="ORF">AKO1_001568</name>
</gene>
<dbReference type="PANTHER" id="PTHR31126">
    <property type="entry name" value="TYROSINE-PROTEIN PHOSPHATASE"/>
    <property type="match status" value="1"/>
</dbReference>
<dbReference type="GO" id="GO:0016791">
    <property type="term" value="F:phosphatase activity"/>
    <property type="evidence" value="ECO:0007669"/>
    <property type="project" value="TreeGrafter"/>
</dbReference>
<dbReference type="FunFam" id="3.90.190.10:FF:000084">
    <property type="entry name" value="Tyrosine phospatase-like protein"/>
    <property type="match status" value="1"/>
</dbReference>
<dbReference type="InterPro" id="IPR004861">
    <property type="entry name" value="Siw14-like"/>
</dbReference>
<keyword evidence="2" id="KW-1185">Reference proteome</keyword>
<reference evidence="1 2" key="1">
    <citation type="submission" date="2024-03" db="EMBL/GenBank/DDBJ databases">
        <title>The Acrasis kona genome and developmental transcriptomes reveal deep origins of eukaryotic multicellular pathways.</title>
        <authorList>
            <person name="Sheikh S."/>
            <person name="Fu C.-J."/>
            <person name="Brown M.W."/>
            <person name="Baldauf S.L."/>
        </authorList>
    </citation>
    <scope>NUCLEOTIDE SEQUENCE [LARGE SCALE GENOMIC DNA]</scope>
    <source>
        <strain evidence="1 2">ATCC MYA-3509</strain>
    </source>
</reference>
<sequence>MHELFPPVRFRIVNDSVYAGAYPTLRNLRFMRRLKLRTIVSLIPEPPTTDLKEFCDHEKIECRHIYTEKYKNVVSLSFADITKIIEMLIDTRLHPIYIHCLGGTNPTSLVIMCLRKLQNWNQKTTVKEAERYTEEFSSEDMEILKQWKGEVNFPDAQFLPKKWLHLPSPKCDVKDRQHPKGIKIVGYFIEEVVEEKKKPNLKNINLADSKAVLTSIKDSKEPVHKRPSYVEFMTLSSIGKTPRVKHATSQRSINSTRNKKILLAALDLEVKDENIERVKADTTSLEIPAGVLDKLDRISLPMFDPSNMHSLT</sequence>
<dbReference type="Proteomes" id="UP001431209">
    <property type="component" value="Unassembled WGS sequence"/>
</dbReference>
<dbReference type="EMBL" id="JAOPGA020001263">
    <property type="protein sequence ID" value="KAL0486754.1"/>
    <property type="molecule type" value="Genomic_DNA"/>
</dbReference>
<dbReference type="PANTHER" id="PTHR31126:SF14">
    <property type="entry name" value="TYROSINE-PROTEIN PHOSPHATASE OCA6-RELATED"/>
    <property type="match status" value="1"/>
</dbReference>
<comment type="caution">
    <text evidence="1">The sequence shown here is derived from an EMBL/GenBank/DDBJ whole genome shotgun (WGS) entry which is preliminary data.</text>
</comment>
<dbReference type="InterPro" id="IPR029021">
    <property type="entry name" value="Prot-tyrosine_phosphatase-like"/>
</dbReference>
<dbReference type="Pfam" id="PF03162">
    <property type="entry name" value="Y_phosphatase2"/>
    <property type="match status" value="1"/>
</dbReference>
<dbReference type="AlphaFoldDB" id="A0AAW2ZBT4"/>
<organism evidence="1 2">
    <name type="scientific">Acrasis kona</name>
    <dbReference type="NCBI Taxonomy" id="1008807"/>
    <lineage>
        <taxon>Eukaryota</taxon>
        <taxon>Discoba</taxon>
        <taxon>Heterolobosea</taxon>
        <taxon>Tetramitia</taxon>
        <taxon>Eutetramitia</taxon>
        <taxon>Acrasidae</taxon>
        <taxon>Acrasis</taxon>
    </lineage>
</organism>
<name>A0AAW2ZBT4_9EUKA</name>
<accession>A0AAW2ZBT4</accession>